<sequence length="151" mass="16844">MNALRSASLFRSAFARTTMQQFRTKATMSSGSGQEIKKGIAAPQLRYQQKDAFKKNWLSDPSTYPIMVVLGCAMTFMVGMGANALLFYKDVKILPDKKGSSLQTWGHEKHVGVTESYANLVGRPKAEGLGIDHEQWQAKKDEYMKTSSTKE</sequence>
<dbReference type="AlphaFoldDB" id="A0A6T6FZ76"/>
<keyword evidence="1" id="KW-0472">Membrane</keyword>
<protein>
    <submittedName>
        <fullName evidence="3">Uncharacterized protein</fullName>
    </submittedName>
</protein>
<dbReference type="EMBL" id="HBEF01012441">
    <property type="protein sequence ID" value="CAD8335726.1"/>
    <property type="molecule type" value="Transcribed_RNA"/>
</dbReference>
<organism evidence="3">
    <name type="scientific">Craspedostauros australis</name>
    <dbReference type="NCBI Taxonomy" id="1486917"/>
    <lineage>
        <taxon>Eukaryota</taxon>
        <taxon>Sar</taxon>
        <taxon>Stramenopiles</taxon>
        <taxon>Ochrophyta</taxon>
        <taxon>Bacillariophyta</taxon>
        <taxon>Bacillariophyceae</taxon>
        <taxon>Bacillariophycidae</taxon>
        <taxon>Naviculales</taxon>
        <taxon>Naviculaceae</taxon>
        <taxon>Craspedostauros</taxon>
    </lineage>
</organism>
<reference evidence="3" key="1">
    <citation type="submission" date="2021-01" db="EMBL/GenBank/DDBJ databases">
        <authorList>
            <person name="Corre E."/>
            <person name="Pelletier E."/>
            <person name="Niang G."/>
            <person name="Scheremetjew M."/>
            <person name="Finn R."/>
            <person name="Kale V."/>
            <person name="Holt S."/>
            <person name="Cochrane G."/>
            <person name="Meng A."/>
            <person name="Brown T."/>
            <person name="Cohen L."/>
        </authorList>
    </citation>
    <scope>NUCLEOTIDE SEQUENCE</scope>
    <source>
        <strain evidence="3">CCMP3328</strain>
    </source>
</reference>
<keyword evidence="1" id="KW-1133">Transmembrane helix</keyword>
<dbReference type="EMBL" id="HBEF01012442">
    <property type="protein sequence ID" value="CAD8335727.1"/>
    <property type="molecule type" value="Transcribed_RNA"/>
</dbReference>
<feature type="transmembrane region" description="Helical" evidence="1">
    <location>
        <begin position="64"/>
        <end position="88"/>
    </location>
</feature>
<keyword evidence="1" id="KW-0812">Transmembrane</keyword>
<evidence type="ECO:0000256" key="1">
    <source>
        <dbReference type="SAM" id="Phobius"/>
    </source>
</evidence>
<evidence type="ECO:0000313" key="2">
    <source>
        <dbReference type="EMBL" id="CAD8335726.1"/>
    </source>
</evidence>
<name>A0A6T6FZ76_9STRA</name>
<evidence type="ECO:0000313" key="3">
    <source>
        <dbReference type="EMBL" id="CAD8335727.1"/>
    </source>
</evidence>
<proteinExistence type="predicted"/>
<accession>A0A6T6FZ76</accession>
<gene>
    <name evidence="2" type="ORF">CAUS1442_LOCUS7831</name>
    <name evidence="3" type="ORF">CAUS1442_LOCUS7832</name>
</gene>